<name>A0A392QB29_9FABA</name>
<evidence type="ECO:0000313" key="2">
    <source>
        <dbReference type="Proteomes" id="UP000265520"/>
    </source>
</evidence>
<sequence length="35" mass="3895">MQLQAAVEKWGEGNWTDIAGRDDFTIDKTAAQLSK</sequence>
<dbReference type="AlphaFoldDB" id="A0A392QB29"/>
<evidence type="ECO:0000313" key="1">
    <source>
        <dbReference type="EMBL" id="MCI20930.1"/>
    </source>
</evidence>
<dbReference type="EMBL" id="LXQA010122407">
    <property type="protein sequence ID" value="MCI20930.1"/>
    <property type="molecule type" value="Genomic_DNA"/>
</dbReference>
<protein>
    <submittedName>
        <fullName evidence="1">Telomeric repeat-binding factor 2-like</fullName>
    </submittedName>
</protein>
<dbReference type="PANTHER" id="PTHR47206">
    <property type="entry name" value="HOMEODOMAIN-LIKE SUPERFAMILY PROTEIN"/>
    <property type="match status" value="1"/>
</dbReference>
<reference evidence="1 2" key="1">
    <citation type="journal article" date="2018" name="Front. Plant Sci.">
        <title>Red Clover (Trifolium pratense) and Zigzag Clover (T. medium) - A Picture of Genomic Similarities and Differences.</title>
        <authorList>
            <person name="Dluhosova J."/>
            <person name="Istvanek J."/>
            <person name="Nedelnik J."/>
            <person name="Repkova J."/>
        </authorList>
    </citation>
    <scope>NUCLEOTIDE SEQUENCE [LARGE SCALE GENOMIC DNA]</scope>
    <source>
        <strain evidence="2">cv. 10/8</strain>
        <tissue evidence="1">Leaf</tissue>
    </source>
</reference>
<comment type="caution">
    <text evidence="1">The sequence shown here is derived from an EMBL/GenBank/DDBJ whole genome shotgun (WGS) entry which is preliminary data.</text>
</comment>
<proteinExistence type="predicted"/>
<organism evidence="1 2">
    <name type="scientific">Trifolium medium</name>
    <dbReference type="NCBI Taxonomy" id="97028"/>
    <lineage>
        <taxon>Eukaryota</taxon>
        <taxon>Viridiplantae</taxon>
        <taxon>Streptophyta</taxon>
        <taxon>Embryophyta</taxon>
        <taxon>Tracheophyta</taxon>
        <taxon>Spermatophyta</taxon>
        <taxon>Magnoliopsida</taxon>
        <taxon>eudicotyledons</taxon>
        <taxon>Gunneridae</taxon>
        <taxon>Pentapetalae</taxon>
        <taxon>rosids</taxon>
        <taxon>fabids</taxon>
        <taxon>Fabales</taxon>
        <taxon>Fabaceae</taxon>
        <taxon>Papilionoideae</taxon>
        <taxon>50 kb inversion clade</taxon>
        <taxon>NPAAA clade</taxon>
        <taxon>Hologalegina</taxon>
        <taxon>IRL clade</taxon>
        <taxon>Trifolieae</taxon>
        <taxon>Trifolium</taxon>
    </lineage>
</organism>
<feature type="non-terminal residue" evidence="1">
    <location>
        <position position="35"/>
    </location>
</feature>
<dbReference type="Proteomes" id="UP000265520">
    <property type="component" value="Unassembled WGS sequence"/>
</dbReference>
<accession>A0A392QB29</accession>
<dbReference type="PANTHER" id="PTHR47206:SF1">
    <property type="entry name" value="HOMEODOMAIN-LIKE SUPERFAMILY PROTEIN"/>
    <property type="match status" value="1"/>
</dbReference>
<keyword evidence="2" id="KW-1185">Reference proteome</keyword>